<dbReference type="OrthoDB" id="7947538at2"/>
<name>A0A2U2DWG7_9HYPH</name>
<dbReference type="AlphaFoldDB" id="A0A2U2DWG7"/>
<reference evidence="1 2" key="1">
    <citation type="submission" date="2018-05" db="EMBL/GenBank/DDBJ databases">
        <title>The draft genome of strain NS-104.</title>
        <authorList>
            <person name="Hang P."/>
            <person name="Jiang J."/>
        </authorList>
    </citation>
    <scope>NUCLEOTIDE SEQUENCE [LARGE SCALE GENOMIC DNA]</scope>
    <source>
        <strain evidence="1 2">NS-104</strain>
    </source>
</reference>
<protein>
    <submittedName>
        <fullName evidence="1">Branched-chain amino acid ABC transporter</fullName>
    </submittedName>
</protein>
<accession>A0A2U2DWG7</accession>
<proteinExistence type="predicted"/>
<dbReference type="Proteomes" id="UP000245252">
    <property type="component" value="Unassembled WGS sequence"/>
</dbReference>
<gene>
    <name evidence="1" type="ORF">DEM27_00170</name>
</gene>
<dbReference type="RefSeq" id="WP_109456180.1">
    <property type="nucleotide sequence ID" value="NZ_QFBC01000001.1"/>
</dbReference>
<evidence type="ECO:0000313" key="2">
    <source>
        <dbReference type="Proteomes" id="UP000245252"/>
    </source>
</evidence>
<dbReference type="EMBL" id="QFBC01000001">
    <property type="protein sequence ID" value="PWE57664.1"/>
    <property type="molecule type" value="Genomic_DNA"/>
</dbReference>
<keyword evidence="2" id="KW-1185">Reference proteome</keyword>
<sequence>MNEKIAEFSSFDLESVETGKMVVVINGKPSDWIWTFAGPAHPRTIEHGERVAREVLHRERQMDQAARNGKKVKVPEESLEELRSKNIESVVNRLLGWSPVNLDGQPLEFSPEAARALLSDRKKQSLMTQALEFLAADDSFIRRSGGN</sequence>
<organism evidence="1 2">
    <name type="scientific">Metarhizobium album</name>
    <dbReference type="NCBI Taxonomy" id="2182425"/>
    <lineage>
        <taxon>Bacteria</taxon>
        <taxon>Pseudomonadati</taxon>
        <taxon>Pseudomonadota</taxon>
        <taxon>Alphaproteobacteria</taxon>
        <taxon>Hyphomicrobiales</taxon>
        <taxon>Rhizobiaceae</taxon>
        <taxon>Metarhizobium</taxon>
    </lineage>
</organism>
<comment type="caution">
    <text evidence="1">The sequence shown here is derived from an EMBL/GenBank/DDBJ whole genome shotgun (WGS) entry which is preliminary data.</text>
</comment>
<evidence type="ECO:0000313" key="1">
    <source>
        <dbReference type="EMBL" id="PWE57664.1"/>
    </source>
</evidence>